<dbReference type="EMBL" id="JAGKQM010000015">
    <property type="protein sequence ID" value="KAH0881218.1"/>
    <property type="molecule type" value="Genomic_DNA"/>
</dbReference>
<gene>
    <name evidence="3" type="ORF">HID58_019835</name>
    <name evidence="2" type="ORF">HID58_068612</name>
</gene>
<protein>
    <submittedName>
        <fullName evidence="2">Uncharacterized protein</fullName>
    </submittedName>
</protein>
<feature type="non-terminal residue" evidence="2">
    <location>
        <position position="1"/>
    </location>
</feature>
<accession>A0ABQ7ZM64</accession>
<keyword evidence="4" id="KW-1185">Reference proteome</keyword>
<dbReference type="Proteomes" id="UP000824890">
    <property type="component" value="Unassembled WGS sequence"/>
</dbReference>
<reference evidence="2 4" key="1">
    <citation type="submission" date="2021-05" db="EMBL/GenBank/DDBJ databases">
        <title>Genome Assembly of Synthetic Allotetraploid Brassica napus Reveals Homoeologous Exchanges between Subgenomes.</title>
        <authorList>
            <person name="Davis J.T."/>
        </authorList>
    </citation>
    <scope>NUCLEOTIDE SEQUENCE [LARGE SCALE GENOMIC DNA]</scope>
    <source>
        <strain evidence="4">cv. Da-Ae</strain>
        <tissue evidence="2">Seedling</tissue>
    </source>
</reference>
<name>A0ABQ7ZM64_BRANA</name>
<proteinExistence type="predicted"/>
<comment type="caution">
    <text evidence="2">The sequence shown here is derived from an EMBL/GenBank/DDBJ whole genome shotgun (WGS) entry which is preliminary data.</text>
</comment>
<evidence type="ECO:0000313" key="3">
    <source>
        <dbReference type="EMBL" id="KAH0927579.1"/>
    </source>
</evidence>
<organism evidence="2 4">
    <name type="scientific">Brassica napus</name>
    <name type="common">Rape</name>
    <dbReference type="NCBI Taxonomy" id="3708"/>
    <lineage>
        <taxon>Eukaryota</taxon>
        <taxon>Viridiplantae</taxon>
        <taxon>Streptophyta</taxon>
        <taxon>Embryophyta</taxon>
        <taxon>Tracheophyta</taxon>
        <taxon>Spermatophyta</taxon>
        <taxon>Magnoliopsida</taxon>
        <taxon>eudicotyledons</taxon>
        <taxon>Gunneridae</taxon>
        <taxon>Pentapetalae</taxon>
        <taxon>rosids</taxon>
        <taxon>malvids</taxon>
        <taxon>Brassicales</taxon>
        <taxon>Brassicaceae</taxon>
        <taxon>Brassiceae</taxon>
        <taxon>Brassica</taxon>
    </lineage>
</organism>
<sequence length="223" mass="24216">PLLLGPSPLIPSGGRRWVYSRRSTTPNRPADPIPLPIMLRAFHFLLAPPSLVLAGLWPDPLTKLMTGCRLTGLKRVAASSLPVFSLLCSPLSPASVATLRASPSCSHGPRRSDETEDLGLRTTRCGDSLALRRSSLSSHGCLFSRSVMPPSVLHALAVLEPVVPPMLDRFVGRGPPPAELRGVCQALPLMPARSHFGEFSTELSLVILLFHLVSFRYGKKRFE</sequence>
<dbReference type="EMBL" id="JAGKQM010000005">
    <property type="protein sequence ID" value="KAH0927579.1"/>
    <property type="molecule type" value="Genomic_DNA"/>
</dbReference>
<evidence type="ECO:0000256" key="1">
    <source>
        <dbReference type="SAM" id="MobiDB-lite"/>
    </source>
</evidence>
<evidence type="ECO:0000313" key="2">
    <source>
        <dbReference type="EMBL" id="KAH0881218.1"/>
    </source>
</evidence>
<evidence type="ECO:0000313" key="4">
    <source>
        <dbReference type="Proteomes" id="UP000824890"/>
    </source>
</evidence>
<feature type="region of interest" description="Disordered" evidence="1">
    <location>
        <begin position="100"/>
        <end position="119"/>
    </location>
</feature>